<feature type="domain" description="ORC1/DEAH AAA+ ATPase" evidence="1">
    <location>
        <begin position="42"/>
        <end position="169"/>
    </location>
</feature>
<dbReference type="Gene3D" id="3.40.50.300">
    <property type="entry name" value="P-loop containing nucleotide triphosphate hydrolases"/>
    <property type="match status" value="1"/>
</dbReference>
<proteinExistence type="predicted"/>
<evidence type="ECO:0000313" key="2">
    <source>
        <dbReference type="EMBL" id="QDU98660.1"/>
    </source>
</evidence>
<keyword evidence="3" id="KW-1185">Reference proteome</keyword>
<organism evidence="2 3">
    <name type="scientific">Lignipirellula cremea</name>
    <dbReference type="NCBI Taxonomy" id="2528010"/>
    <lineage>
        <taxon>Bacteria</taxon>
        <taxon>Pseudomonadati</taxon>
        <taxon>Planctomycetota</taxon>
        <taxon>Planctomycetia</taxon>
        <taxon>Pirellulales</taxon>
        <taxon>Pirellulaceae</taxon>
        <taxon>Lignipirellula</taxon>
    </lineage>
</organism>
<dbReference type="RefSeq" id="WP_145058096.1">
    <property type="nucleotide sequence ID" value="NZ_CP036433.1"/>
</dbReference>
<name>A0A518E3J2_9BACT</name>
<dbReference type="InterPro" id="IPR052026">
    <property type="entry name" value="ExeA_AAA_ATPase_DNA-bind"/>
</dbReference>
<dbReference type="Proteomes" id="UP000317648">
    <property type="component" value="Chromosome"/>
</dbReference>
<dbReference type="GO" id="GO:0016887">
    <property type="term" value="F:ATP hydrolysis activity"/>
    <property type="evidence" value="ECO:0007669"/>
    <property type="project" value="InterPro"/>
</dbReference>
<dbReference type="Pfam" id="PF13401">
    <property type="entry name" value="AAA_22"/>
    <property type="match status" value="1"/>
</dbReference>
<dbReference type="InterPro" id="IPR049945">
    <property type="entry name" value="AAA_22"/>
</dbReference>
<gene>
    <name evidence="2" type="ORF">Pla8534_65320</name>
</gene>
<accession>A0A518E3J2</accession>
<evidence type="ECO:0000313" key="3">
    <source>
        <dbReference type="Proteomes" id="UP000317648"/>
    </source>
</evidence>
<dbReference type="InterPro" id="IPR027417">
    <property type="entry name" value="P-loop_NTPase"/>
</dbReference>
<dbReference type="AlphaFoldDB" id="A0A518E3J2"/>
<dbReference type="EMBL" id="CP036433">
    <property type="protein sequence ID" value="QDU98660.1"/>
    <property type="molecule type" value="Genomic_DNA"/>
</dbReference>
<dbReference type="KEGG" id="lcre:Pla8534_65320"/>
<dbReference type="PANTHER" id="PTHR35894">
    <property type="entry name" value="GENERAL SECRETION PATHWAY PROTEIN A-RELATED"/>
    <property type="match status" value="1"/>
</dbReference>
<dbReference type="OrthoDB" id="212294at2"/>
<reference evidence="2 3" key="1">
    <citation type="submission" date="2019-02" db="EMBL/GenBank/DDBJ databases">
        <title>Deep-cultivation of Planctomycetes and their phenomic and genomic characterization uncovers novel biology.</title>
        <authorList>
            <person name="Wiegand S."/>
            <person name="Jogler M."/>
            <person name="Boedeker C."/>
            <person name="Pinto D."/>
            <person name="Vollmers J."/>
            <person name="Rivas-Marin E."/>
            <person name="Kohn T."/>
            <person name="Peeters S.H."/>
            <person name="Heuer A."/>
            <person name="Rast P."/>
            <person name="Oberbeckmann S."/>
            <person name="Bunk B."/>
            <person name="Jeske O."/>
            <person name="Meyerdierks A."/>
            <person name="Storesund J.E."/>
            <person name="Kallscheuer N."/>
            <person name="Luecker S."/>
            <person name="Lage O.M."/>
            <person name="Pohl T."/>
            <person name="Merkel B.J."/>
            <person name="Hornburger P."/>
            <person name="Mueller R.-W."/>
            <person name="Bruemmer F."/>
            <person name="Labrenz M."/>
            <person name="Spormann A.M."/>
            <person name="Op den Camp H."/>
            <person name="Overmann J."/>
            <person name="Amann R."/>
            <person name="Jetten M.S.M."/>
            <person name="Mascher T."/>
            <person name="Medema M.H."/>
            <person name="Devos D.P."/>
            <person name="Kaster A.-K."/>
            <person name="Ovreas L."/>
            <person name="Rohde M."/>
            <person name="Galperin M.Y."/>
            <person name="Jogler C."/>
        </authorList>
    </citation>
    <scope>NUCLEOTIDE SEQUENCE [LARGE SCALE GENOMIC DNA]</scope>
    <source>
        <strain evidence="2 3">Pla85_3_4</strain>
    </source>
</reference>
<dbReference type="SUPFAM" id="SSF52540">
    <property type="entry name" value="P-loop containing nucleoside triphosphate hydrolases"/>
    <property type="match status" value="1"/>
</dbReference>
<evidence type="ECO:0000259" key="1">
    <source>
        <dbReference type="Pfam" id="PF13401"/>
    </source>
</evidence>
<dbReference type="PANTHER" id="PTHR35894:SF1">
    <property type="entry name" value="PHOSPHORIBULOKINASE _ URIDINE KINASE FAMILY"/>
    <property type="match status" value="1"/>
</dbReference>
<sequence length="265" mass="29156">MYEAHWGLRESPFRAALDPRYFYESPSHDEALSRMLFLIENGRRLGLVLGESGAGKSLLLEVLAARGRRASWETATVRMLGLSPELFLEQLADVLGLGLPAGASTQQVWRSLGDRFVEQRYRQTPLAILLDDIDLAPESTQLQLVRMLSLDPSPDAAITWVLTAQSTAAERWNTRLLDQVDLWSELETWEVDDTQAYLDTAVSKAGRATSAFDAQAAARLHELSGGAPRKIARLAELALVAGASLQLAQVDLHTVESAYEELAAL</sequence>
<protein>
    <recommendedName>
        <fullName evidence="1">ORC1/DEAH AAA+ ATPase domain-containing protein</fullName>
    </recommendedName>
</protein>